<proteinExistence type="predicted"/>
<dbReference type="AlphaFoldDB" id="A0A3P7R4Q3"/>
<reference evidence="1 2" key="1">
    <citation type="submission" date="2018-11" db="EMBL/GenBank/DDBJ databases">
        <authorList>
            <consortium name="Pathogen Informatics"/>
        </authorList>
    </citation>
    <scope>NUCLEOTIDE SEQUENCE [LARGE SCALE GENOMIC DNA]</scope>
</reference>
<dbReference type="Proteomes" id="UP000281553">
    <property type="component" value="Unassembled WGS sequence"/>
</dbReference>
<evidence type="ECO:0000313" key="2">
    <source>
        <dbReference type="Proteomes" id="UP000281553"/>
    </source>
</evidence>
<organism evidence="1 2">
    <name type="scientific">Dibothriocephalus latus</name>
    <name type="common">Fish tapeworm</name>
    <name type="synonym">Diphyllobothrium latum</name>
    <dbReference type="NCBI Taxonomy" id="60516"/>
    <lineage>
        <taxon>Eukaryota</taxon>
        <taxon>Metazoa</taxon>
        <taxon>Spiralia</taxon>
        <taxon>Lophotrochozoa</taxon>
        <taxon>Platyhelminthes</taxon>
        <taxon>Cestoda</taxon>
        <taxon>Eucestoda</taxon>
        <taxon>Diphyllobothriidea</taxon>
        <taxon>Diphyllobothriidae</taxon>
        <taxon>Dibothriocephalus</taxon>
    </lineage>
</organism>
<name>A0A3P7R4Q3_DIBLA</name>
<dbReference type="EMBL" id="UYRU01088251">
    <property type="protein sequence ID" value="VDN36099.1"/>
    <property type="molecule type" value="Genomic_DNA"/>
</dbReference>
<protein>
    <submittedName>
        <fullName evidence="1">Uncharacterized protein</fullName>
    </submittedName>
</protein>
<sequence length="78" mass="8627">MRLAACDASVAQLAPWNTCVDCVVSFFDLARSPHKSSDPPAKPDRHFVAMLPRLMRVGRILVESVLRCVMGLLGSIFR</sequence>
<accession>A0A3P7R4Q3</accession>
<gene>
    <name evidence="1" type="ORF">DILT_LOCUS16948</name>
</gene>
<evidence type="ECO:0000313" key="1">
    <source>
        <dbReference type="EMBL" id="VDN36099.1"/>
    </source>
</evidence>
<keyword evidence="2" id="KW-1185">Reference proteome</keyword>